<feature type="transmembrane region" description="Helical" evidence="1">
    <location>
        <begin position="41"/>
        <end position="64"/>
    </location>
</feature>
<evidence type="ECO:0000313" key="2">
    <source>
        <dbReference type="EMBL" id="KAH7422228.1"/>
    </source>
</evidence>
<name>A0A8T2TIA3_CERRI</name>
<gene>
    <name evidence="2" type="ORF">KP509_13G098200</name>
</gene>
<dbReference type="Proteomes" id="UP000825935">
    <property type="component" value="Chromosome 13"/>
</dbReference>
<proteinExistence type="predicted"/>
<accession>A0A8T2TIA3</accession>
<organism evidence="2 3">
    <name type="scientific">Ceratopteris richardii</name>
    <name type="common">Triangle waterfern</name>
    <dbReference type="NCBI Taxonomy" id="49495"/>
    <lineage>
        <taxon>Eukaryota</taxon>
        <taxon>Viridiplantae</taxon>
        <taxon>Streptophyta</taxon>
        <taxon>Embryophyta</taxon>
        <taxon>Tracheophyta</taxon>
        <taxon>Polypodiopsida</taxon>
        <taxon>Polypodiidae</taxon>
        <taxon>Polypodiales</taxon>
        <taxon>Pteridineae</taxon>
        <taxon>Pteridaceae</taxon>
        <taxon>Parkerioideae</taxon>
        <taxon>Ceratopteris</taxon>
    </lineage>
</organism>
<evidence type="ECO:0000313" key="3">
    <source>
        <dbReference type="Proteomes" id="UP000825935"/>
    </source>
</evidence>
<protein>
    <submittedName>
        <fullName evidence="2">Uncharacterized protein</fullName>
    </submittedName>
</protein>
<dbReference type="EMBL" id="CM035418">
    <property type="protein sequence ID" value="KAH7422228.1"/>
    <property type="molecule type" value="Genomic_DNA"/>
</dbReference>
<reference evidence="2" key="1">
    <citation type="submission" date="2021-08" db="EMBL/GenBank/DDBJ databases">
        <title>WGS assembly of Ceratopteris richardii.</title>
        <authorList>
            <person name="Marchant D.B."/>
            <person name="Chen G."/>
            <person name="Jenkins J."/>
            <person name="Shu S."/>
            <person name="Leebens-Mack J."/>
            <person name="Grimwood J."/>
            <person name="Schmutz J."/>
            <person name="Soltis P."/>
            <person name="Soltis D."/>
            <person name="Chen Z.-H."/>
        </authorList>
    </citation>
    <scope>NUCLEOTIDE SEQUENCE</scope>
    <source>
        <strain evidence="2">Whitten #5841</strain>
        <tissue evidence="2">Leaf</tissue>
    </source>
</reference>
<keyword evidence="1" id="KW-0812">Transmembrane</keyword>
<sequence>MRPVSGRHALMTGKKQSKFSVLLQLPICGKLKDSFVVKHAIIPHILSCATVAIIQVAWHTFITFDHERK</sequence>
<keyword evidence="1" id="KW-1133">Transmembrane helix</keyword>
<evidence type="ECO:0000256" key="1">
    <source>
        <dbReference type="SAM" id="Phobius"/>
    </source>
</evidence>
<keyword evidence="3" id="KW-1185">Reference proteome</keyword>
<dbReference type="AlphaFoldDB" id="A0A8T2TIA3"/>
<keyword evidence="1" id="KW-0472">Membrane</keyword>
<comment type="caution">
    <text evidence="2">The sequence shown here is derived from an EMBL/GenBank/DDBJ whole genome shotgun (WGS) entry which is preliminary data.</text>
</comment>